<evidence type="ECO:0000259" key="2">
    <source>
        <dbReference type="PROSITE" id="PS51767"/>
    </source>
</evidence>
<dbReference type="Gene3D" id="2.40.70.10">
    <property type="entry name" value="Acid Proteases"/>
    <property type="match status" value="1"/>
</dbReference>
<protein>
    <submittedName>
        <fullName evidence="3">CATE protein</fullName>
    </submittedName>
</protein>
<dbReference type="PANTHER" id="PTHR47966">
    <property type="entry name" value="BETA-SITE APP-CLEAVING ENZYME, ISOFORM A-RELATED"/>
    <property type="match status" value="1"/>
</dbReference>
<feature type="non-terminal residue" evidence="3">
    <location>
        <position position="75"/>
    </location>
</feature>
<evidence type="ECO:0000313" key="4">
    <source>
        <dbReference type="Proteomes" id="UP000574528"/>
    </source>
</evidence>
<accession>A0A7K9C2P5</accession>
<keyword evidence="4" id="KW-1185">Reference proteome</keyword>
<reference evidence="3 4" key="1">
    <citation type="submission" date="2019-09" db="EMBL/GenBank/DDBJ databases">
        <title>Bird 10,000 Genomes (B10K) Project - Family phase.</title>
        <authorList>
            <person name="Zhang G."/>
        </authorList>
    </citation>
    <scope>NUCLEOTIDE SEQUENCE [LARGE SCALE GENOMIC DNA]</scope>
    <source>
        <strain evidence="3">B10K-DU-001-24</strain>
        <tissue evidence="3">Muscle</tissue>
    </source>
</reference>
<dbReference type="Pfam" id="PF00026">
    <property type="entry name" value="Asp"/>
    <property type="match status" value="1"/>
</dbReference>
<dbReference type="InterPro" id="IPR021109">
    <property type="entry name" value="Peptidase_aspartic_dom_sf"/>
</dbReference>
<feature type="domain" description="Peptidase A1" evidence="2">
    <location>
        <begin position="1"/>
        <end position="75"/>
    </location>
</feature>
<gene>
    <name evidence="3" type="primary">Ctse_1</name>
    <name evidence="3" type="ORF">PSIHAE_R15035</name>
</gene>
<dbReference type="GO" id="GO:0006508">
    <property type="term" value="P:proteolysis"/>
    <property type="evidence" value="ECO:0007669"/>
    <property type="project" value="InterPro"/>
</dbReference>
<dbReference type="Proteomes" id="UP000574528">
    <property type="component" value="Unassembled WGS sequence"/>
</dbReference>
<dbReference type="PANTHER" id="PTHR47966:SF37">
    <property type="entry name" value="CATHEPSIN E-A-LIKE"/>
    <property type="match status" value="1"/>
</dbReference>
<dbReference type="OrthoDB" id="771136at2759"/>
<comment type="similarity">
    <text evidence="1">Belongs to the peptidase A1 family.</text>
</comment>
<evidence type="ECO:0000313" key="3">
    <source>
        <dbReference type="EMBL" id="NXG46212.1"/>
    </source>
</evidence>
<dbReference type="SUPFAM" id="SSF50630">
    <property type="entry name" value="Acid proteases"/>
    <property type="match status" value="1"/>
</dbReference>
<organism evidence="3 4">
    <name type="scientific">Psilopogon haemacephalus</name>
    <name type="common">coppersmith barbet</name>
    <dbReference type="NCBI Taxonomy" id="2585815"/>
    <lineage>
        <taxon>Eukaryota</taxon>
        <taxon>Metazoa</taxon>
        <taxon>Chordata</taxon>
        <taxon>Craniata</taxon>
        <taxon>Vertebrata</taxon>
        <taxon>Euteleostomi</taxon>
        <taxon>Archelosauria</taxon>
        <taxon>Archosauria</taxon>
        <taxon>Dinosauria</taxon>
        <taxon>Saurischia</taxon>
        <taxon>Theropoda</taxon>
        <taxon>Coelurosauria</taxon>
        <taxon>Aves</taxon>
        <taxon>Neognathae</taxon>
        <taxon>Neoaves</taxon>
        <taxon>Telluraves</taxon>
        <taxon>Coraciimorphae</taxon>
        <taxon>Piciformes</taxon>
        <taxon>Megalaimidae</taxon>
        <taxon>Psilopogon</taxon>
    </lineage>
</organism>
<dbReference type="InterPro" id="IPR033121">
    <property type="entry name" value="PEPTIDASE_A1"/>
</dbReference>
<dbReference type="InterPro" id="IPR001461">
    <property type="entry name" value="Aspartic_peptidase_A1"/>
</dbReference>
<sequence>AQQISNISITGQDFGESVFEPGLTFALAHFDGILGLAYPSLAVGKALPVFDRIMAQQLVEEPIFSFYLKRSVFKV</sequence>
<dbReference type="EMBL" id="VWZI01010337">
    <property type="protein sequence ID" value="NXG46212.1"/>
    <property type="molecule type" value="Genomic_DNA"/>
</dbReference>
<dbReference type="AlphaFoldDB" id="A0A7K9C2P5"/>
<evidence type="ECO:0000256" key="1">
    <source>
        <dbReference type="ARBA" id="ARBA00007447"/>
    </source>
</evidence>
<name>A0A7K9C2P5_9PICI</name>
<dbReference type="PROSITE" id="PS51767">
    <property type="entry name" value="PEPTIDASE_A1"/>
    <property type="match status" value="1"/>
</dbReference>
<proteinExistence type="inferred from homology"/>
<dbReference type="GO" id="GO:0004190">
    <property type="term" value="F:aspartic-type endopeptidase activity"/>
    <property type="evidence" value="ECO:0007669"/>
    <property type="project" value="InterPro"/>
</dbReference>
<comment type="caution">
    <text evidence="3">The sequence shown here is derived from an EMBL/GenBank/DDBJ whole genome shotgun (WGS) entry which is preliminary data.</text>
</comment>
<feature type="non-terminal residue" evidence="3">
    <location>
        <position position="1"/>
    </location>
</feature>